<dbReference type="InterPro" id="IPR013216">
    <property type="entry name" value="Methyltransf_11"/>
</dbReference>
<comment type="caution">
    <text evidence="2">The sequence shown here is derived from an EMBL/GenBank/DDBJ whole genome shotgun (WGS) entry which is preliminary data.</text>
</comment>
<evidence type="ECO:0000313" key="2">
    <source>
        <dbReference type="EMBL" id="MDR7357130.1"/>
    </source>
</evidence>
<dbReference type="Proteomes" id="UP001183817">
    <property type="component" value="Unassembled WGS sequence"/>
</dbReference>
<accession>A0ABU2BET8</accession>
<organism evidence="2 3">
    <name type="scientific">Paeniglutamicibacter sulfureus</name>
    <dbReference type="NCBI Taxonomy" id="43666"/>
    <lineage>
        <taxon>Bacteria</taxon>
        <taxon>Bacillati</taxon>
        <taxon>Actinomycetota</taxon>
        <taxon>Actinomycetes</taxon>
        <taxon>Micrococcales</taxon>
        <taxon>Micrococcaceae</taxon>
        <taxon>Paeniglutamicibacter</taxon>
    </lineage>
</organism>
<dbReference type="RefSeq" id="WP_310288370.1">
    <property type="nucleotide sequence ID" value="NZ_BAAAWO010000001.1"/>
</dbReference>
<name>A0ABU2BET8_9MICC</name>
<dbReference type="Pfam" id="PF08241">
    <property type="entry name" value="Methyltransf_11"/>
    <property type="match status" value="1"/>
</dbReference>
<keyword evidence="3" id="KW-1185">Reference proteome</keyword>
<dbReference type="CDD" id="cd02440">
    <property type="entry name" value="AdoMet_MTases"/>
    <property type="match status" value="1"/>
</dbReference>
<reference evidence="2 3" key="1">
    <citation type="submission" date="2023-07" db="EMBL/GenBank/DDBJ databases">
        <title>Sequencing the genomes of 1000 actinobacteria strains.</title>
        <authorList>
            <person name="Klenk H.-P."/>
        </authorList>
    </citation>
    <scope>NUCLEOTIDE SEQUENCE [LARGE SCALE GENOMIC DNA]</scope>
    <source>
        <strain evidence="2 3">DSM 20167</strain>
    </source>
</reference>
<keyword evidence="2" id="KW-0830">Ubiquinone</keyword>
<evidence type="ECO:0000259" key="1">
    <source>
        <dbReference type="Pfam" id="PF08241"/>
    </source>
</evidence>
<evidence type="ECO:0000313" key="3">
    <source>
        <dbReference type="Proteomes" id="UP001183817"/>
    </source>
</evidence>
<gene>
    <name evidence="2" type="ORF">J2S64_000821</name>
</gene>
<feature type="domain" description="Methyltransferase type 11" evidence="1">
    <location>
        <begin position="45"/>
        <end position="138"/>
    </location>
</feature>
<protein>
    <submittedName>
        <fullName evidence="2">Ubiquinone/menaquinone biosynthesis C-methylase UbiE</fullName>
    </submittedName>
</protein>
<dbReference type="EMBL" id="JAVDYI010000001">
    <property type="protein sequence ID" value="MDR7357130.1"/>
    <property type="molecule type" value="Genomic_DNA"/>
</dbReference>
<dbReference type="Gene3D" id="3.40.50.150">
    <property type="entry name" value="Vaccinia Virus protein VP39"/>
    <property type="match status" value="1"/>
</dbReference>
<dbReference type="InterPro" id="IPR029063">
    <property type="entry name" value="SAM-dependent_MTases_sf"/>
</dbReference>
<dbReference type="PANTHER" id="PTHR43861">
    <property type="entry name" value="TRANS-ACONITATE 2-METHYLTRANSFERASE-RELATED"/>
    <property type="match status" value="1"/>
</dbReference>
<dbReference type="SUPFAM" id="SSF53335">
    <property type="entry name" value="S-adenosyl-L-methionine-dependent methyltransferases"/>
    <property type="match status" value="1"/>
</dbReference>
<sequence>MTQDTDYDSFAEAYSTENETSLINGFYERPAMIKLAGDVRNRRILDAGCGSGPLTKALRDRGASVTGFDSSEAMISLARKRLGAEADLLTADLGQPLPFAEETFDDVISSLVFHYLQDWLSPLQEIRRVLRPGGRLIMSVNHPILYPWTNPGSDYFKLTKYSDEHTFNGQPAILTYWHRPLHEMTDAFAKAGFQIEVVSEPPFSADAPPELIPPQFEGRESFLSFIFFVLRAK</sequence>
<proteinExistence type="predicted"/>